<dbReference type="InParanoid" id="A0A0C3AE32"/>
<dbReference type="AlphaFoldDB" id="A0A0C3AE32"/>
<keyword evidence="2" id="KW-1185">Reference proteome</keyword>
<dbReference type="HOGENOM" id="CLU_1511172_0_0_1"/>
<gene>
    <name evidence="1" type="ORF">PILCRDRAFT_16486</name>
</gene>
<evidence type="ECO:0000313" key="2">
    <source>
        <dbReference type="Proteomes" id="UP000054166"/>
    </source>
</evidence>
<evidence type="ECO:0000313" key="1">
    <source>
        <dbReference type="EMBL" id="KIM72048.1"/>
    </source>
</evidence>
<dbReference type="Proteomes" id="UP000054166">
    <property type="component" value="Unassembled WGS sequence"/>
</dbReference>
<name>A0A0C3AE32_PILCF</name>
<accession>A0A0C3AE32</accession>
<dbReference type="EMBL" id="KN833169">
    <property type="protein sequence ID" value="KIM72048.1"/>
    <property type="molecule type" value="Genomic_DNA"/>
</dbReference>
<sequence>MSSVKTPSNQIFVNLFGQTSAGDRNMRVWKVQKAPEVDIRVGQVIWFESDIFFEGKEVAYRPKKSDDRILGRYEGRVQDVVGWQKHWIRFGVEDARAKEGFQLWVPIDWTVLGVVLRLRHMVQRHLLGDTIPLPPTTTEVALQTRMTNTSQGARIRREREVAREVTGTARDWKNEEGV</sequence>
<reference evidence="1 2" key="1">
    <citation type="submission" date="2014-04" db="EMBL/GenBank/DDBJ databases">
        <authorList>
            <consortium name="DOE Joint Genome Institute"/>
            <person name="Kuo A."/>
            <person name="Tarkka M."/>
            <person name="Buscot F."/>
            <person name="Kohler A."/>
            <person name="Nagy L.G."/>
            <person name="Floudas D."/>
            <person name="Copeland A."/>
            <person name="Barry K.W."/>
            <person name="Cichocki N."/>
            <person name="Veneault-Fourrey C."/>
            <person name="LaButti K."/>
            <person name="Lindquist E.A."/>
            <person name="Lipzen A."/>
            <person name="Lundell T."/>
            <person name="Morin E."/>
            <person name="Murat C."/>
            <person name="Sun H."/>
            <person name="Tunlid A."/>
            <person name="Henrissat B."/>
            <person name="Grigoriev I.V."/>
            <person name="Hibbett D.S."/>
            <person name="Martin F."/>
            <person name="Nordberg H.P."/>
            <person name="Cantor M.N."/>
            <person name="Hua S.X."/>
        </authorList>
    </citation>
    <scope>NUCLEOTIDE SEQUENCE [LARGE SCALE GENOMIC DNA]</scope>
    <source>
        <strain evidence="1 2">F 1598</strain>
    </source>
</reference>
<protein>
    <submittedName>
        <fullName evidence="1">Uncharacterized protein</fullName>
    </submittedName>
</protein>
<organism evidence="1 2">
    <name type="scientific">Piloderma croceum (strain F 1598)</name>
    <dbReference type="NCBI Taxonomy" id="765440"/>
    <lineage>
        <taxon>Eukaryota</taxon>
        <taxon>Fungi</taxon>
        <taxon>Dikarya</taxon>
        <taxon>Basidiomycota</taxon>
        <taxon>Agaricomycotina</taxon>
        <taxon>Agaricomycetes</taxon>
        <taxon>Agaricomycetidae</taxon>
        <taxon>Atheliales</taxon>
        <taxon>Atheliaceae</taxon>
        <taxon>Piloderma</taxon>
    </lineage>
</organism>
<reference evidence="2" key="2">
    <citation type="submission" date="2015-01" db="EMBL/GenBank/DDBJ databases">
        <title>Evolutionary Origins and Diversification of the Mycorrhizal Mutualists.</title>
        <authorList>
            <consortium name="DOE Joint Genome Institute"/>
            <consortium name="Mycorrhizal Genomics Consortium"/>
            <person name="Kohler A."/>
            <person name="Kuo A."/>
            <person name="Nagy L.G."/>
            <person name="Floudas D."/>
            <person name="Copeland A."/>
            <person name="Barry K.W."/>
            <person name="Cichocki N."/>
            <person name="Veneault-Fourrey C."/>
            <person name="LaButti K."/>
            <person name="Lindquist E.A."/>
            <person name="Lipzen A."/>
            <person name="Lundell T."/>
            <person name="Morin E."/>
            <person name="Murat C."/>
            <person name="Riley R."/>
            <person name="Ohm R."/>
            <person name="Sun H."/>
            <person name="Tunlid A."/>
            <person name="Henrissat B."/>
            <person name="Grigoriev I.V."/>
            <person name="Hibbett D.S."/>
            <person name="Martin F."/>
        </authorList>
    </citation>
    <scope>NUCLEOTIDE SEQUENCE [LARGE SCALE GENOMIC DNA]</scope>
    <source>
        <strain evidence="2">F 1598</strain>
    </source>
</reference>
<proteinExistence type="predicted"/>